<dbReference type="InParanoid" id="A0A1J7JL87"/>
<evidence type="ECO:0000313" key="1">
    <source>
        <dbReference type="EMBL" id="OIW30608.1"/>
    </source>
</evidence>
<protein>
    <submittedName>
        <fullName evidence="1">Uncharacterized protein</fullName>
    </submittedName>
</protein>
<name>A0A1J7JL87_9PEZI</name>
<evidence type="ECO:0000313" key="2">
    <source>
        <dbReference type="Proteomes" id="UP000182658"/>
    </source>
</evidence>
<dbReference type="EMBL" id="KV875096">
    <property type="protein sequence ID" value="OIW30608.1"/>
    <property type="molecule type" value="Genomic_DNA"/>
</dbReference>
<organism evidence="1 2">
    <name type="scientific">Coniochaeta ligniaria NRRL 30616</name>
    <dbReference type="NCBI Taxonomy" id="1408157"/>
    <lineage>
        <taxon>Eukaryota</taxon>
        <taxon>Fungi</taxon>
        <taxon>Dikarya</taxon>
        <taxon>Ascomycota</taxon>
        <taxon>Pezizomycotina</taxon>
        <taxon>Sordariomycetes</taxon>
        <taxon>Sordariomycetidae</taxon>
        <taxon>Coniochaetales</taxon>
        <taxon>Coniochaetaceae</taxon>
        <taxon>Coniochaeta</taxon>
    </lineage>
</organism>
<accession>A0A1J7JL87</accession>
<dbReference type="AlphaFoldDB" id="A0A1J7JL87"/>
<keyword evidence="2" id="KW-1185">Reference proteome</keyword>
<reference evidence="1 2" key="1">
    <citation type="submission" date="2016-10" db="EMBL/GenBank/DDBJ databases">
        <title>Draft genome sequence of Coniochaeta ligniaria NRRL30616, a lignocellulolytic fungus for bioabatement of inhibitors in plant biomass hydrolysates.</title>
        <authorList>
            <consortium name="DOE Joint Genome Institute"/>
            <person name="Jimenez D.J."/>
            <person name="Hector R.E."/>
            <person name="Riley R."/>
            <person name="Sun H."/>
            <person name="Grigoriev I.V."/>
            <person name="Van Elsas J.D."/>
            <person name="Nichols N.N."/>
        </authorList>
    </citation>
    <scope>NUCLEOTIDE SEQUENCE [LARGE SCALE GENOMIC DNA]</scope>
    <source>
        <strain evidence="1 2">NRRL 30616</strain>
    </source>
</reference>
<sequence length="143" mass="15488">MHETCPWQRAHESWCPFWGNYVNACSLSAFTPTWYSIKPADCPSTADSADAADTADSTNTADYSVTAAYLGTADYPGTMDYLSTAASNLPKHRGLPRKDPSAAEYLSTAKDRKMAHMSMSSCCGEYLPSLAMSLLLSELLALV</sequence>
<proteinExistence type="predicted"/>
<dbReference type="Proteomes" id="UP000182658">
    <property type="component" value="Unassembled WGS sequence"/>
</dbReference>
<gene>
    <name evidence="1" type="ORF">CONLIGDRAFT_679387</name>
</gene>